<evidence type="ECO:0000313" key="1">
    <source>
        <dbReference type="EMBL" id="AMS44702.1"/>
    </source>
</evidence>
<dbReference type="Proteomes" id="UP000075755">
    <property type="component" value="Plasmid pAA01"/>
</dbReference>
<dbReference type="EMBL" id="CP015006">
    <property type="protein sequence ID" value="AMS44702.1"/>
    <property type="molecule type" value="Genomic_DNA"/>
</dbReference>
<gene>
    <name evidence="1" type="ORF">AA2016_5797</name>
</gene>
<accession>A0AAC9ATH9</accession>
<organism evidence="1 2">
    <name type="scientific">Aminobacter aminovorans</name>
    <name type="common">Chelatobacter heintzii</name>
    <dbReference type="NCBI Taxonomy" id="83263"/>
    <lineage>
        <taxon>Bacteria</taxon>
        <taxon>Pseudomonadati</taxon>
        <taxon>Pseudomonadota</taxon>
        <taxon>Alphaproteobacteria</taxon>
        <taxon>Hyphomicrobiales</taxon>
        <taxon>Phyllobacteriaceae</taxon>
        <taxon>Aminobacter</taxon>
    </lineage>
</organism>
<evidence type="ECO:0000313" key="2">
    <source>
        <dbReference type="Proteomes" id="UP000075755"/>
    </source>
</evidence>
<protein>
    <submittedName>
        <fullName evidence="1">Uncharacterized protein</fullName>
    </submittedName>
</protein>
<geneLocation type="plasmid" evidence="1 2">
    <name>pAA01</name>
</geneLocation>
<dbReference type="AlphaFoldDB" id="A0AAC9ATH9"/>
<dbReference type="KEGG" id="aak:AA2016_5797"/>
<reference evidence="1 2" key="1">
    <citation type="submission" date="2016-03" db="EMBL/GenBank/DDBJ databases">
        <title>Complete genome of Aminobacter aminovorans KCTC 2477.</title>
        <authorList>
            <person name="Kim K.M."/>
        </authorList>
    </citation>
    <scope>NUCLEOTIDE SEQUENCE [LARGE SCALE GENOMIC DNA]</scope>
    <source>
        <strain evidence="1 2">KCTC 2477</strain>
        <plasmid evidence="1 2">pAA01</plasmid>
    </source>
</reference>
<keyword evidence="1" id="KW-0614">Plasmid</keyword>
<sequence>MYSLFFTSIVYYYIKASRHRHNELRQLLVGMTTTFSAPRHIVEVVDPPYVERHMALAFDKGKVSA</sequence>
<name>A0AAC9ATH9_AMIAI</name>
<proteinExistence type="predicted"/>